<proteinExistence type="predicted"/>
<evidence type="ECO:0000313" key="3">
    <source>
        <dbReference type="Proteomes" id="UP000053263"/>
    </source>
</evidence>
<evidence type="ECO:0000313" key="2">
    <source>
        <dbReference type="EMBL" id="KII82811.1"/>
    </source>
</evidence>
<accession>A0A0C9SJY8</accession>
<sequence length="334" mass="36224">MSNVNFIRAASPFVSSIAQANPGSNSSSNRAARHTALQAATTVDELIAMVPQDYRHVLRTPLLEVAALTTKLWSARSTLEKWNAHKTAKTYPPHIRSKAPEVQLSKDFGENAVADAHRTRLHDAHKAYMDATLDNCIRAKSDDVAFLERALDPTKLFEQLAPLVAKRGEEILAKSKLPIFKSNEQGGLELDTWEENTVAKDLATQVYNDCVVYAFRIISIVDAREHTVKAKLSAKKTLATAADVEMADASKPGPSIQSLIDKAVSARLKKVSTTSAKAKPGKDGKKKSSTSKSTRAPELPKPYIPRAGRKPPRVVGGKPSTKKAQGKGKGKGRA</sequence>
<dbReference type="AlphaFoldDB" id="A0A0C9SJY8"/>
<name>A0A0C9SJY8_PLICR</name>
<protein>
    <submittedName>
        <fullName evidence="2">Uncharacterized protein</fullName>
    </submittedName>
</protein>
<dbReference type="EMBL" id="KN832635">
    <property type="protein sequence ID" value="KII82811.1"/>
    <property type="molecule type" value="Genomic_DNA"/>
</dbReference>
<organism evidence="2 3">
    <name type="scientific">Plicaturopsis crispa FD-325 SS-3</name>
    <dbReference type="NCBI Taxonomy" id="944288"/>
    <lineage>
        <taxon>Eukaryota</taxon>
        <taxon>Fungi</taxon>
        <taxon>Dikarya</taxon>
        <taxon>Basidiomycota</taxon>
        <taxon>Agaricomycotina</taxon>
        <taxon>Agaricomycetes</taxon>
        <taxon>Agaricomycetidae</taxon>
        <taxon>Amylocorticiales</taxon>
        <taxon>Amylocorticiaceae</taxon>
        <taxon>Plicatura</taxon>
        <taxon>Plicaturopsis crispa</taxon>
    </lineage>
</organism>
<reference evidence="2 3" key="1">
    <citation type="submission" date="2014-06" db="EMBL/GenBank/DDBJ databases">
        <title>Evolutionary Origins and Diversification of the Mycorrhizal Mutualists.</title>
        <authorList>
            <consortium name="DOE Joint Genome Institute"/>
            <consortium name="Mycorrhizal Genomics Consortium"/>
            <person name="Kohler A."/>
            <person name="Kuo A."/>
            <person name="Nagy L.G."/>
            <person name="Floudas D."/>
            <person name="Copeland A."/>
            <person name="Barry K.W."/>
            <person name="Cichocki N."/>
            <person name="Veneault-Fourrey C."/>
            <person name="LaButti K."/>
            <person name="Lindquist E.A."/>
            <person name="Lipzen A."/>
            <person name="Lundell T."/>
            <person name="Morin E."/>
            <person name="Murat C."/>
            <person name="Riley R."/>
            <person name="Ohm R."/>
            <person name="Sun H."/>
            <person name="Tunlid A."/>
            <person name="Henrissat B."/>
            <person name="Grigoriev I.V."/>
            <person name="Hibbett D.S."/>
            <person name="Martin F."/>
        </authorList>
    </citation>
    <scope>NUCLEOTIDE SEQUENCE [LARGE SCALE GENOMIC DNA]</scope>
    <source>
        <strain evidence="2 3">FD-325 SS-3</strain>
    </source>
</reference>
<evidence type="ECO:0000256" key="1">
    <source>
        <dbReference type="SAM" id="MobiDB-lite"/>
    </source>
</evidence>
<dbReference type="OrthoDB" id="3252737at2759"/>
<dbReference type="HOGENOM" id="CLU_077731_0_0_1"/>
<dbReference type="Proteomes" id="UP000053263">
    <property type="component" value="Unassembled WGS sequence"/>
</dbReference>
<feature type="compositionally biased region" description="Basic residues" evidence="1">
    <location>
        <begin position="320"/>
        <end position="334"/>
    </location>
</feature>
<feature type="region of interest" description="Disordered" evidence="1">
    <location>
        <begin position="270"/>
        <end position="334"/>
    </location>
</feature>
<keyword evidence="3" id="KW-1185">Reference proteome</keyword>
<gene>
    <name evidence="2" type="ORF">PLICRDRAFT_181010</name>
</gene>